<evidence type="ECO:0000313" key="1">
    <source>
        <dbReference type="EMBL" id="GHI76560.1"/>
    </source>
</evidence>
<gene>
    <name evidence="1" type="ORF">Sspor_21210</name>
</gene>
<proteinExistence type="predicted"/>
<sequence length="90" mass="9572">MKDGCVATDAIAADRFEGLDPLRWSKALALFPGLSCSLSSRGDGSVVRDCDASALLAGPEWPHRPGAYVEQPCQAPNLRAVTYMSHLAVL</sequence>
<organism evidence="1 2">
    <name type="scientific">Streptomyces spororaveus</name>
    <dbReference type="NCBI Taxonomy" id="284039"/>
    <lineage>
        <taxon>Bacteria</taxon>
        <taxon>Bacillati</taxon>
        <taxon>Actinomycetota</taxon>
        <taxon>Actinomycetes</taxon>
        <taxon>Kitasatosporales</taxon>
        <taxon>Streptomycetaceae</taxon>
        <taxon>Streptomyces</taxon>
    </lineage>
</organism>
<keyword evidence="2" id="KW-1185">Reference proteome</keyword>
<reference evidence="2" key="1">
    <citation type="submission" date="2023-07" db="EMBL/GenBank/DDBJ databases">
        <title>Whole genome shotgun sequence of Streptomyces spororaveus NBRC 15456.</title>
        <authorList>
            <person name="Komaki H."/>
            <person name="Tamura T."/>
        </authorList>
    </citation>
    <scope>NUCLEOTIDE SEQUENCE [LARGE SCALE GENOMIC DNA]</scope>
    <source>
        <strain evidence="2">NBRC 15456</strain>
    </source>
</reference>
<accession>A0ABQ3T9A1</accession>
<dbReference type="Proteomes" id="UP000608522">
    <property type="component" value="Unassembled WGS sequence"/>
</dbReference>
<name>A0ABQ3T9A1_9ACTN</name>
<comment type="caution">
    <text evidence="1">The sequence shown here is derived from an EMBL/GenBank/DDBJ whole genome shotgun (WGS) entry which is preliminary data.</text>
</comment>
<evidence type="ECO:0000313" key="2">
    <source>
        <dbReference type="Proteomes" id="UP000608522"/>
    </source>
</evidence>
<dbReference type="EMBL" id="BNED01000005">
    <property type="protein sequence ID" value="GHI76560.1"/>
    <property type="molecule type" value="Genomic_DNA"/>
</dbReference>
<protein>
    <submittedName>
        <fullName evidence="1">Uncharacterized protein</fullName>
    </submittedName>
</protein>